<dbReference type="SMART" id="SM00554">
    <property type="entry name" value="FAS1"/>
    <property type="match status" value="1"/>
</dbReference>
<reference evidence="3 4" key="1">
    <citation type="submission" date="2018-12" db="EMBL/GenBank/DDBJ databases">
        <title>Mesorhizobium carbonis sp. nov., isolated from coal mine water.</title>
        <authorList>
            <person name="Xin W."/>
            <person name="Xu Z."/>
            <person name="Xiang F."/>
            <person name="Zhang J."/>
            <person name="Xi L."/>
            <person name="Liu J."/>
        </authorList>
    </citation>
    <scope>NUCLEOTIDE SEQUENCE [LARGE SCALE GENOMIC DNA]</scope>
    <source>
        <strain evidence="3 4">B2.3</strain>
    </source>
</reference>
<dbReference type="Proteomes" id="UP000278398">
    <property type="component" value="Unassembled WGS sequence"/>
</dbReference>
<dbReference type="PROSITE" id="PS50213">
    <property type="entry name" value="FAS1"/>
    <property type="match status" value="1"/>
</dbReference>
<dbReference type="PANTHER" id="PTHR10900">
    <property type="entry name" value="PERIOSTIN-RELATED"/>
    <property type="match status" value="1"/>
</dbReference>
<proteinExistence type="predicted"/>
<keyword evidence="4" id="KW-1185">Reference proteome</keyword>
<gene>
    <name evidence="3" type="ORF">EJC49_09600</name>
</gene>
<evidence type="ECO:0000256" key="1">
    <source>
        <dbReference type="SAM" id="SignalP"/>
    </source>
</evidence>
<dbReference type="Pfam" id="PF02469">
    <property type="entry name" value="Fasciclin"/>
    <property type="match status" value="1"/>
</dbReference>
<dbReference type="GO" id="GO:0005615">
    <property type="term" value="C:extracellular space"/>
    <property type="evidence" value="ECO:0007669"/>
    <property type="project" value="TreeGrafter"/>
</dbReference>
<dbReference type="Gene3D" id="2.30.180.10">
    <property type="entry name" value="FAS1 domain"/>
    <property type="match status" value="1"/>
</dbReference>
<comment type="caution">
    <text evidence="3">The sequence shown here is derived from an EMBL/GenBank/DDBJ whole genome shotgun (WGS) entry which is preliminary data.</text>
</comment>
<evidence type="ECO:0000313" key="3">
    <source>
        <dbReference type="EMBL" id="RST86529.1"/>
    </source>
</evidence>
<keyword evidence="1" id="KW-0732">Signal</keyword>
<dbReference type="OrthoDB" id="9800666at2"/>
<dbReference type="AlphaFoldDB" id="A0A3R9Y8J1"/>
<dbReference type="SUPFAM" id="SSF82153">
    <property type="entry name" value="FAS1 domain"/>
    <property type="match status" value="1"/>
</dbReference>
<name>A0A3R9Y8J1_9HYPH</name>
<dbReference type="EMBL" id="RWKW01000034">
    <property type="protein sequence ID" value="RST86529.1"/>
    <property type="molecule type" value="Genomic_DNA"/>
</dbReference>
<organism evidence="3 4">
    <name type="scientific">Aquibium carbonis</name>
    <dbReference type="NCBI Taxonomy" id="2495581"/>
    <lineage>
        <taxon>Bacteria</taxon>
        <taxon>Pseudomonadati</taxon>
        <taxon>Pseudomonadota</taxon>
        <taxon>Alphaproteobacteria</taxon>
        <taxon>Hyphomicrobiales</taxon>
        <taxon>Phyllobacteriaceae</taxon>
        <taxon>Aquibium</taxon>
    </lineage>
</organism>
<accession>A0A3R9Y8J1</accession>
<feature type="signal peptide" evidence="1">
    <location>
        <begin position="1"/>
        <end position="21"/>
    </location>
</feature>
<protein>
    <submittedName>
        <fullName evidence="3">Fasciclin domain-containing protein</fullName>
    </submittedName>
</protein>
<evidence type="ECO:0000259" key="2">
    <source>
        <dbReference type="PROSITE" id="PS50213"/>
    </source>
</evidence>
<evidence type="ECO:0000313" key="4">
    <source>
        <dbReference type="Proteomes" id="UP000278398"/>
    </source>
</evidence>
<feature type="chain" id="PRO_5018578543" evidence="1">
    <location>
        <begin position="22"/>
        <end position="183"/>
    </location>
</feature>
<dbReference type="FunFam" id="2.30.180.10:FF:000019">
    <property type="entry name" value="Cell surface lipoprotein"/>
    <property type="match status" value="1"/>
</dbReference>
<dbReference type="InterPro" id="IPR000782">
    <property type="entry name" value="FAS1_domain"/>
</dbReference>
<feature type="domain" description="FAS1" evidence="2">
    <location>
        <begin position="35"/>
        <end position="179"/>
    </location>
</feature>
<dbReference type="InterPro" id="IPR050904">
    <property type="entry name" value="Adhesion/Biosynth-related"/>
</dbReference>
<sequence>MRILTATLLAGAVAFSAAAFAQDNPMVGGAAMFADKNIVENAVNSADHTTLVAAVQAAGLVETLSGPGPFTVFAPTNDAFAALPAGTVETLLKPENKDQLTKILTCHVVGAEVMAAAVVEMINAGGGTANVETLGGCMLQAKLDGDKVTLTDQTGGVATVTIADVDQSNGVIHVIDKVILPAS</sequence>
<dbReference type="InterPro" id="IPR036378">
    <property type="entry name" value="FAS1_dom_sf"/>
</dbReference>
<dbReference type="PANTHER" id="PTHR10900:SF77">
    <property type="entry name" value="FI19380P1"/>
    <property type="match status" value="1"/>
</dbReference>
<dbReference type="RefSeq" id="WP_126699681.1">
    <property type="nucleotide sequence ID" value="NZ_RWKW01000034.1"/>
</dbReference>